<evidence type="ECO:0000313" key="6">
    <source>
        <dbReference type="EMBL" id="TCC47817.1"/>
    </source>
</evidence>
<dbReference type="InterPro" id="IPR009057">
    <property type="entry name" value="Homeodomain-like_sf"/>
</dbReference>
<dbReference type="PROSITE" id="PS50977">
    <property type="entry name" value="HTH_TETR_2"/>
    <property type="match status" value="1"/>
</dbReference>
<dbReference type="PRINTS" id="PR00455">
    <property type="entry name" value="HTHTETR"/>
</dbReference>
<accession>A0A4R0JN42</accession>
<sequence>MARPREFDDSAVLDAAMELFWEKGYEATTTQDLCDRTGLGRGSLYNAYGSKHALYEDSIKRYAATRAALQLDELAPNGGSARQRLRDLMISMIDLDLKDPGRRGCLALNAATEVAGRTGDVGGLVARQFQDLEGALAVLISIGQSTGELRADRPPLQVARMFQSAYYGLRVLAKVTDDRQALLDVVDGTVDAL</sequence>
<organism evidence="6 7">
    <name type="scientific">Kribbella capetownensis</name>
    <dbReference type="NCBI Taxonomy" id="1572659"/>
    <lineage>
        <taxon>Bacteria</taxon>
        <taxon>Bacillati</taxon>
        <taxon>Actinomycetota</taxon>
        <taxon>Actinomycetes</taxon>
        <taxon>Propionibacteriales</taxon>
        <taxon>Kribbellaceae</taxon>
        <taxon>Kribbella</taxon>
    </lineage>
</organism>
<dbReference type="AlphaFoldDB" id="A0A4R0JN42"/>
<dbReference type="Pfam" id="PF16925">
    <property type="entry name" value="TetR_C_13"/>
    <property type="match status" value="1"/>
</dbReference>
<protein>
    <submittedName>
        <fullName evidence="6">TetR/AcrR family transcriptional regulator</fullName>
    </submittedName>
</protein>
<dbReference type="RefSeq" id="WP_131515879.1">
    <property type="nucleotide sequence ID" value="NZ_SJKD01000005.1"/>
</dbReference>
<dbReference type="EMBL" id="SJKD01000005">
    <property type="protein sequence ID" value="TCC47817.1"/>
    <property type="molecule type" value="Genomic_DNA"/>
</dbReference>
<dbReference type="PANTHER" id="PTHR47506:SF10">
    <property type="entry name" value="TRANSCRIPTIONAL REGULATORY PROTEIN"/>
    <property type="match status" value="1"/>
</dbReference>
<evidence type="ECO:0000256" key="1">
    <source>
        <dbReference type="ARBA" id="ARBA00023015"/>
    </source>
</evidence>
<dbReference type="Gene3D" id="1.10.357.10">
    <property type="entry name" value="Tetracycline Repressor, domain 2"/>
    <property type="match status" value="1"/>
</dbReference>
<dbReference type="SUPFAM" id="SSF46689">
    <property type="entry name" value="Homeodomain-like"/>
    <property type="match status" value="1"/>
</dbReference>
<name>A0A4R0JN42_9ACTN</name>
<dbReference type="Gene3D" id="1.10.10.60">
    <property type="entry name" value="Homeodomain-like"/>
    <property type="match status" value="1"/>
</dbReference>
<dbReference type="GO" id="GO:0003677">
    <property type="term" value="F:DNA binding"/>
    <property type="evidence" value="ECO:0007669"/>
    <property type="project" value="UniProtKB-UniRule"/>
</dbReference>
<dbReference type="InterPro" id="IPR036271">
    <property type="entry name" value="Tet_transcr_reg_TetR-rel_C_sf"/>
</dbReference>
<dbReference type="Pfam" id="PF00440">
    <property type="entry name" value="TetR_N"/>
    <property type="match status" value="1"/>
</dbReference>
<dbReference type="Proteomes" id="UP000293342">
    <property type="component" value="Unassembled WGS sequence"/>
</dbReference>
<evidence type="ECO:0000313" key="7">
    <source>
        <dbReference type="Proteomes" id="UP000293342"/>
    </source>
</evidence>
<keyword evidence="7" id="KW-1185">Reference proteome</keyword>
<feature type="DNA-binding region" description="H-T-H motif" evidence="4">
    <location>
        <begin position="29"/>
        <end position="48"/>
    </location>
</feature>
<dbReference type="InterPro" id="IPR001647">
    <property type="entry name" value="HTH_TetR"/>
</dbReference>
<proteinExistence type="predicted"/>
<evidence type="ECO:0000256" key="2">
    <source>
        <dbReference type="ARBA" id="ARBA00023125"/>
    </source>
</evidence>
<evidence type="ECO:0000259" key="5">
    <source>
        <dbReference type="PROSITE" id="PS50977"/>
    </source>
</evidence>
<keyword evidence="3" id="KW-0804">Transcription</keyword>
<dbReference type="SUPFAM" id="SSF48498">
    <property type="entry name" value="Tetracyclin repressor-like, C-terminal domain"/>
    <property type="match status" value="1"/>
</dbReference>
<dbReference type="InterPro" id="IPR011075">
    <property type="entry name" value="TetR_C"/>
</dbReference>
<keyword evidence="2 4" id="KW-0238">DNA-binding</keyword>
<keyword evidence="1" id="KW-0805">Transcription regulation</keyword>
<evidence type="ECO:0000256" key="4">
    <source>
        <dbReference type="PROSITE-ProRule" id="PRU00335"/>
    </source>
</evidence>
<dbReference type="OrthoDB" id="9805134at2"/>
<evidence type="ECO:0000256" key="3">
    <source>
        <dbReference type="ARBA" id="ARBA00023163"/>
    </source>
</evidence>
<comment type="caution">
    <text evidence="6">The sequence shown here is derived from an EMBL/GenBank/DDBJ whole genome shotgun (WGS) entry which is preliminary data.</text>
</comment>
<dbReference type="PANTHER" id="PTHR47506">
    <property type="entry name" value="TRANSCRIPTIONAL REGULATORY PROTEIN"/>
    <property type="match status" value="1"/>
</dbReference>
<gene>
    <name evidence="6" type="ORF">E0H75_24030</name>
</gene>
<feature type="domain" description="HTH tetR-type" evidence="5">
    <location>
        <begin position="6"/>
        <end position="66"/>
    </location>
</feature>
<reference evidence="6 7" key="1">
    <citation type="submission" date="2019-02" db="EMBL/GenBank/DDBJ databases">
        <title>Kribbella capetownensis sp. nov. and Kribbella speibonae sp. nov., isolated from soil.</title>
        <authorList>
            <person name="Curtis S.M."/>
            <person name="Norton I."/>
            <person name="Everest G.J."/>
            <person name="Meyers P.R."/>
        </authorList>
    </citation>
    <scope>NUCLEOTIDE SEQUENCE [LARGE SCALE GENOMIC DNA]</scope>
    <source>
        <strain evidence="6 7">YM53</strain>
    </source>
</reference>